<organism evidence="1 2">
    <name type="scientific">Brevibacterium phage Cantare</name>
    <dbReference type="NCBI Taxonomy" id="2338395"/>
    <lineage>
        <taxon>Viruses</taxon>
        <taxon>Duplodnaviria</taxon>
        <taxon>Heunggongvirae</taxon>
        <taxon>Uroviricota</taxon>
        <taxon>Caudoviricetes</taxon>
        <taxon>Cantarevirus</taxon>
        <taxon>Cantarevirus cantare</taxon>
    </lineage>
</organism>
<dbReference type="EMBL" id="MK016493">
    <property type="protein sequence ID" value="AYQ99226.1"/>
    <property type="molecule type" value="Genomic_DNA"/>
</dbReference>
<dbReference type="GeneID" id="77952942"/>
<dbReference type="KEGG" id="vg:77952942"/>
<dbReference type="RefSeq" id="YP_010676580.1">
    <property type="nucleotide sequence ID" value="NC_071014.1"/>
</dbReference>
<keyword evidence="2" id="KW-1185">Reference proteome</keyword>
<reference evidence="1 2" key="1">
    <citation type="submission" date="2018-10" db="EMBL/GenBank/DDBJ databases">
        <authorList>
            <person name="Zack K."/>
            <person name="Garlena R.A."/>
            <person name="Russell D.A."/>
            <person name="Pope W.H."/>
            <person name="Jacobs-Sera D."/>
            <person name="Hatfull G.F."/>
        </authorList>
    </citation>
    <scope>NUCLEOTIDE SEQUENCE [LARGE SCALE GENOMIC DNA]</scope>
</reference>
<gene>
    <name evidence="1" type="primary">5</name>
    <name evidence="1" type="ORF">PBI_CANTARE_5</name>
</gene>
<proteinExistence type="predicted"/>
<evidence type="ECO:0000313" key="1">
    <source>
        <dbReference type="EMBL" id="AYQ99226.1"/>
    </source>
</evidence>
<evidence type="ECO:0000313" key="2">
    <source>
        <dbReference type="Proteomes" id="UP000279277"/>
    </source>
</evidence>
<sequence>MFTDEIDFHFLPIHAGDNILVAMRDTGLEIDAQEIKTTLEERFPGVEFTIVIGVAGLGKLEP</sequence>
<dbReference type="Proteomes" id="UP000279277">
    <property type="component" value="Segment"/>
</dbReference>
<accession>A0A3G3LYN4</accession>
<name>A0A3G3LYN4_9CAUD</name>
<protein>
    <submittedName>
        <fullName evidence="1">Uncharacterized protein</fullName>
    </submittedName>
</protein>